<protein>
    <submittedName>
        <fullName evidence="2">Uncharacterized protein</fullName>
    </submittedName>
</protein>
<organism evidence="2 3">
    <name type="scientific">Flavobacterium faecale</name>
    <dbReference type="NCBI Taxonomy" id="1355330"/>
    <lineage>
        <taxon>Bacteria</taxon>
        <taxon>Pseudomonadati</taxon>
        <taxon>Bacteroidota</taxon>
        <taxon>Flavobacteriia</taxon>
        <taxon>Flavobacteriales</taxon>
        <taxon>Flavobacteriaceae</taxon>
        <taxon>Flavobacterium</taxon>
    </lineage>
</organism>
<reference evidence="2 3" key="1">
    <citation type="submission" date="2017-04" db="EMBL/GenBank/DDBJ databases">
        <title>Compelte genome sequence of WV33.</title>
        <authorList>
            <person name="Lee P.C."/>
        </authorList>
    </citation>
    <scope>NUCLEOTIDE SEQUENCE [LARGE SCALE GENOMIC DNA]</scope>
    <source>
        <strain evidence="2 3">WV33</strain>
    </source>
</reference>
<name>A0A2S1LDE0_9FLAO</name>
<dbReference type="KEGG" id="ffa:FFWV33_08440"/>
<evidence type="ECO:0000313" key="2">
    <source>
        <dbReference type="EMBL" id="AWG21556.1"/>
    </source>
</evidence>
<keyword evidence="1" id="KW-0472">Membrane</keyword>
<dbReference type="Proteomes" id="UP000244527">
    <property type="component" value="Chromosome"/>
</dbReference>
<keyword evidence="1" id="KW-0812">Transmembrane</keyword>
<evidence type="ECO:0000313" key="3">
    <source>
        <dbReference type="Proteomes" id="UP000244527"/>
    </source>
</evidence>
<keyword evidence="3" id="KW-1185">Reference proteome</keyword>
<dbReference type="RefSeq" id="WP_108740494.1">
    <property type="nucleotide sequence ID" value="NZ_CP020918.1"/>
</dbReference>
<sequence>MKEFKLDSSPKISSGFKTPDNYFEKFSEKVLVPAPENDVKIIAIFKKKKSVIFMVAAIFIIALLLPQLFSTATKTAEVDDSSIETYLSYQSNVTQYDIINLLDEQDIDALKEEVAIESENHIN</sequence>
<evidence type="ECO:0000256" key="1">
    <source>
        <dbReference type="SAM" id="Phobius"/>
    </source>
</evidence>
<gene>
    <name evidence="2" type="ORF">FFWV33_08440</name>
</gene>
<keyword evidence="1" id="KW-1133">Transmembrane helix</keyword>
<dbReference type="OrthoDB" id="981524at2"/>
<feature type="transmembrane region" description="Helical" evidence="1">
    <location>
        <begin position="50"/>
        <end position="69"/>
    </location>
</feature>
<dbReference type="EMBL" id="CP020918">
    <property type="protein sequence ID" value="AWG21556.1"/>
    <property type="molecule type" value="Genomic_DNA"/>
</dbReference>
<accession>A0A2S1LDE0</accession>
<dbReference type="AlphaFoldDB" id="A0A2S1LDE0"/>
<proteinExistence type="predicted"/>